<sequence length="55" mass="6169">MDIGVEGWRIGFGGASCGTGKLNNKARVKAFIVSFRTFLTSYSQNHFERRSRARS</sequence>
<evidence type="ECO:0000313" key="2">
    <source>
        <dbReference type="Proteomes" id="UP000238701"/>
    </source>
</evidence>
<organism evidence="1 2">
    <name type="scientific">Candidatus Sulfotelmatobacter kueseliae</name>
    <dbReference type="NCBI Taxonomy" id="2042962"/>
    <lineage>
        <taxon>Bacteria</taxon>
        <taxon>Pseudomonadati</taxon>
        <taxon>Acidobacteriota</taxon>
        <taxon>Terriglobia</taxon>
        <taxon>Terriglobales</taxon>
        <taxon>Candidatus Korobacteraceae</taxon>
        <taxon>Candidatus Sulfotelmatobacter</taxon>
    </lineage>
</organism>
<proteinExistence type="predicted"/>
<protein>
    <submittedName>
        <fullName evidence="1">Uncharacterized protein</fullName>
    </submittedName>
</protein>
<name>A0A2U3K590_9BACT</name>
<accession>A0A2U3K590</accession>
<dbReference type="AlphaFoldDB" id="A0A2U3K590"/>
<dbReference type="EMBL" id="OMOD01000040">
    <property type="protein sequence ID" value="SPF34813.1"/>
    <property type="molecule type" value="Genomic_DNA"/>
</dbReference>
<dbReference type="Proteomes" id="UP000238701">
    <property type="component" value="Unassembled WGS sequence"/>
</dbReference>
<reference evidence="2" key="1">
    <citation type="submission" date="2018-02" db="EMBL/GenBank/DDBJ databases">
        <authorList>
            <person name="Hausmann B."/>
        </authorList>
    </citation>
    <scope>NUCLEOTIDE SEQUENCE [LARGE SCALE GENOMIC DNA]</scope>
    <source>
        <strain evidence="2">Peat soil MAG SbA1</strain>
    </source>
</reference>
<gene>
    <name evidence="1" type="ORF">SBA1_1340026</name>
</gene>
<evidence type="ECO:0000313" key="1">
    <source>
        <dbReference type="EMBL" id="SPF34813.1"/>
    </source>
</evidence>